<evidence type="ECO:0000259" key="20">
    <source>
        <dbReference type="PROSITE" id="PS51383"/>
    </source>
</evidence>
<dbReference type="OrthoDB" id="9806925at2"/>
<dbReference type="CDD" id="cd01171">
    <property type="entry name" value="YXKO-related"/>
    <property type="match status" value="1"/>
</dbReference>
<dbReference type="PROSITE" id="PS51385">
    <property type="entry name" value="YJEF_N"/>
    <property type="match status" value="1"/>
</dbReference>
<dbReference type="Gene3D" id="3.40.1190.20">
    <property type="match status" value="1"/>
</dbReference>
<dbReference type="GO" id="GO:0046872">
    <property type="term" value="F:metal ion binding"/>
    <property type="evidence" value="ECO:0007669"/>
    <property type="project" value="UniProtKB-UniRule"/>
</dbReference>
<feature type="binding site" evidence="18">
    <location>
        <position position="127"/>
    </location>
    <ligand>
        <name>K(+)</name>
        <dbReference type="ChEBI" id="CHEBI:29103"/>
    </ligand>
</feature>
<comment type="function">
    <text evidence="17">Catalyzes the dehydration of the S-form of NAD(P)HX at the expense of ADP, which is converted to AMP. Together with NAD(P)HX epimerase, which catalyzes the epimerization of the S- and R-forms, the enzyme allows the repair of both epimers of NAD(P)HX, a damaged form of NAD(P)H that is a result of enzymatic or heat-dependent hydration.</text>
</comment>
<dbReference type="PANTHER" id="PTHR12592">
    <property type="entry name" value="ATP-DEPENDENT (S)-NAD(P)H-HYDRATE DEHYDRATASE FAMILY MEMBER"/>
    <property type="match status" value="1"/>
</dbReference>
<dbReference type="Proteomes" id="UP000294692">
    <property type="component" value="Unassembled WGS sequence"/>
</dbReference>
<evidence type="ECO:0000256" key="1">
    <source>
        <dbReference type="ARBA" id="ARBA00000013"/>
    </source>
</evidence>
<feature type="binding site" evidence="17">
    <location>
        <position position="395"/>
    </location>
    <ligand>
        <name>(6S)-NADPHX</name>
        <dbReference type="ChEBI" id="CHEBI:64076"/>
    </ligand>
</feature>
<keyword evidence="6 17" id="KW-0547">Nucleotide-binding</keyword>
<dbReference type="PIRSF" id="PIRSF017184">
    <property type="entry name" value="Nnr"/>
    <property type="match status" value="1"/>
</dbReference>
<accession>A0A4R3VCX3</accession>
<dbReference type="Pfam" id="PF01256">
    <property type="entry name" value="Carb_kinase"/>
    <property type="match status" value="1"/>
</dbReference>
<comment type="catalytic activity">
    <reaction evidence="2 18 19">
        <text>(6R)-NADPHX = (6S)-NADPHX</text>
        <dbReference type="Rhea" id="RHEA:32227"/>
        <dbReference type="ChEBI" id="CHEBI:64076"/>
        <dbReference type="ChEBI" id="CHEBI:64077"/>
        <dbReference type="EC" id="5.1.99.6"/>
    </reaction>
</comment>
<dbReference type="RefSeq" id="WP_132474061.1">
    <property type="nucleotide sequence ID" value="NZ_JBHRVM010000001.1"/>
</dbReference>
<feature type="domain" description="YjeF N-terminal" evidence="21">
    <location>
        <begin position="20"/>
        <end position="218"/>
    </location>
</feature>
<evidence type="ECO:0000256" key="19">
    <source>
        <dbReference type="PIRNR" id="PIRNR017184"/>
    </source>
</evidence>
<feature type="binding site" evidence="18">
    <location>
        <position position="160"/>
    </location>
    <ligand>
        <name>(6S)-NADPHX</name>
        <dbReference type="ChEBI" id="CHEBI:64076"/>
    </ligand>
</feature>
<feature type="binding site" evidence="17">
    <location>
        <begin position="430"/>
        <end position="434"/>
    </location>
    <ligand>
        <name>AMP</name>
        <dbReference type="ChEBI" id="CHEBI:456215"/>
    </ligand>
</feature>
<dbReference type="Pfam" id="PF03853">
    <property type="entry name" value="YjeF_N"/>
    <property type="match status" value="1"/>
</dbReference>
<feature type="binding site" evidence="17">
    <location>
        <position position="274"/>
    </location>
    <ligand>
        <name>(6S)-NADPHX</name>
        <dbReference type="ChEBI" id="CHEBI:64076"/>
    </ligand>
</feature>
<feature type="binding site" evidence="18">
    <location>
        <position position="67"/>
    </location>
    <ligand>
        <name>K(+)</name>
        <dbReference type="ChEBI" id="CHEBI:29103"/>
    </ligand>
</feature>
<evidence type="ECO:0000256" key="2">
    <source>
        <dbReference type="ARBA" id="ARBA00000909"/>
    </source>
</evidence>
<dbReference type="InterPro" id="IPR017953">
    <property type="entry name" value="Carbohydrate_kinase_pred_CS"/>
</dbReference>
<keyword evidence="8 17" id="KW-0521">NADP</keyword>
<dbReference type="InterPro" id="IPR029056">
    <property type="entry name" value="Ribokinase-like"/>
</dbReference>
<keyword evidence="9 18" id="KW-0630">Potassium</keyword>
<keyword evidence="13" id="KW-0511">Multifunctional enzyme</keyword>
<evidence type="ECO:0000256" key="18">
    <source>
        <dbReference type="HAMAP-Rule" id="MF_01966"/>
    </source>
</evidence>
<comment type="catalytic activity">
    <reaction evidence="1 18 19">
        <text>(6R)-NADHX = (6S)-NADHX</text>
        <dbReference type="Rhea" id="RHEA:32215"/>
        <dbReference type="ChEBI" id="CHEBI:64074"/>
        <dbReference type="ChEBI" id="CHEBI:64075"/>
        <dbReference type="EC" id="5.1.99.6"/>
    </reaction>
</comment>
<dbReference type="GO" id="GO:0052855">
    <property type="term" value="F:ADP-dependent NAD(P)H-hydrate dehydratase activity"/>
    <property type="evidence" value="ECO:0007669"/>
    <property type="project" value="UniProtKB-UniRule"/>
</dbReference>
<dbReference type="EC" id="5.1.99.6" evidence="19"/>
<evidence type="ECO:0000256" key="3">
    <source>
        <dbReference type="ARBA" id="ARBA00006001"/>
    </source>
</evidence>
<evidence type="ECO:0000313" key="22">
    <source>
        <dbReference type="EMBL" id="TCV01494.1"/>
    </source>
</evidence>
<dbReference type="HAMAP" id="MF_01966">
    <property type="entry name" value="NADHX_epimerase"/>
    <property type="match status" value="1"/>
</dbReference>
<feature type="binding site" evidence="18">
    <location>
        <begin position="131"/>
        <end position="137"/>
    </location>
    <ligand>
        <name>(6S)-NADPHX</name>
        <dbReference type="ChEBI" id="CHEBI:64076"/>
    </ligand>
</feature>
<feature type="binding site" evidence="17">
    <location>
        <position position="337"/>
    </location>
    <ligand>
        <name>(6S)-NADPHX</name>
        <dbReference type="ChEBI" id="CHEBI:64076"/>
    </ligand>
</feature>
<keyword evidence="23" id="KW-1185">Reference proteome</keyword>
<dbReference type="Gene3D" id="3.40.50.10260">
    <property type="entry name" value="YjeF N-terminal domain"/>
    <property type="match status" value="1"/>
</dbReference>
<evidence type="ECO:0000313" key="23">
    <source>
        <dbReference type="Proteomes" id="UP000294692"/>
    </source>
</evidence>
<dbReference type="NCBIfam" id="TIGR00197">
    <property type="entry name" value="yjeF_nterm"/>
    <property type="match status" value="1"/>
</dbReference>
<proteinExistence type="inferred from homology"/>
<comment type="catalytic activity">
    <reaction evidence="16 17 19">
        <text>(6S)-NADPHX + ADP = AMP + phosphate + NADPH + H(+)</text>
        <dbReference type="Rhea" id="RHEA:32235"/>
        <dbReference type="ChEBI" id="CHEBI:15378"/>
        <dbReference type="ChEBI" id="CHEBI:43474"/>
        <dbReference type="ChEBI" id="CHEBI:57783"/>
        <dbReference type="ChEBI" id="CHEBI:64076"/>
        <dbReference type="ChEBI" id="CHEBI:456215"/>
        <dbReference type="ChEBI" id="CHEBI:456216"/>
        <dbReference type="EC" id="4.2.1.136"/>
    </reaction>
</comment>
<dbReference type="HAMAP" id="MF_01965">
    <property type="entry name" value="NADHX_dehydratase"/>
    <property type="match status" value="1"/>
</dbReference>
<keyword evidence="10 17" id="KW-0520">NAD</keyword>
<keyword evidence="5 18" id="KW-0479">Metal-binding</keyword>
<dbReference type="SUPFAM" id="SSF53613">
    <property type="entry name" value="Ribokinase-like"/>
    <property type="match status" value="1"/>
</dbReference>
<evidence type="ECO:0000256" key="14">
    <source>
        <dbReference type="ARBA" id="ARBA00025153"/>
    </source>
</evidence>
<dbReference type="GO" id="GO:0046496">
    <property type="term" value="P:nicotinamide nucleotide metabolic process"/>
    <property type="evidence" value="ECO:0007669"/>
    <property type="project" value="UniProtKB-UniRule"/>
</dbReference>
<feature type="binding site" evidence="18">
    <location>
        <position position="163"/>
    </location>
    <ligand>
        <name>K(+)</name>
        <dbReference type="ChEBI" id="CHEBI:29103"/>
    </ligand>
</feature>
<protein>
    <recommendedName>
        <fullName evidence="19">Bifunctional NAD(P)H-hydrate repair enzyme</fullName>
    </recommendedName>
    <alternativeName>
        <fullName evidence="19">Nicotinamide nucleotide repair protein</fullName>
    </alternativeName>
    <domain>
        <recommendedName>
            <fullName evidence="19">ADP-dependent (S)-NAD(P)H-hydrate dehydratase</fullName>
            <ecNumber evidence="19">4.2.1.136</ecNumber>
        </recommendedName>
        <alternativeName>
            <fullName evidence="19">ADP-dependent NAD(P)HX dehydratase</fullName>
        </alternativeName>
    </domain>
    <domain>
        <recommendedName>
            <fullName evidence="19">NAD(P)H-hydrate epimerase</fullName>
            <ecNumber evidence="19">5.1.99.6</ecNumber>
        </recommendedName>
    </domain>
</protein>
<dbReference type="PROSITE" id="PS51383">
    <property type="entry name" value="YJEF_C_3"/>
    <property type="match status" value="1"/>
</dbReference>
<dbReference type="AlphaFoldDB" id="A0A4R3VCX3"/>
<comment type="similarity">
    <text evidence="3 19">In the N-terminal section; belongs to the NnrE/AIBP family.</text>
</comment>
<comment type="similarity">
    <text evidence="4 19">In the C-terminal section; belongs to the NnrD/CARKD family.</text>
</comment>
<dbReference type="InterPro" id="IPR004443">
    <property type="entry name" value="YjeF_N_dom"/>
</dbReference>
<evidence type="ECO:0000256" key="13">
    <source>
        <dbReference type="ARBA" id="ARBA00023268"/>
    </source>
</evidence>
<dbReference type="SUPFAM" id="SSF64153">
    <property type="entry name" value="YjeF N-terminal domain-like"/>
    <property type="match status" value="1"/>
</dbReference>
<comment type="cofactor">
    <cofactor evidence="18 19">
        <name>K(+)</name>
        <dbReference type="ChEBI" id="CHEBI:29103"/>
    </cofactor>
    <text evidence="18 19">Binds 1 potassium ion per subunit.</text>
</comment>
<evidence type="ECO:0000256" key="5">
    <source>
        <dbReference type="ARBA" id="ARBA00022723"/>
    </source>
</evidence>
<comment type="caution">
    <text evidence="18">Lacks conserved residue(s) required for the propagation of feature annotation.</text>
</comment>
<dbReference type="InterPro" id="IPR000631">
    <property type="entry name" value="CARKD"/>
</dbReference>
<gene>
    <name evidence="17" type="primary">nnrD</name>
    <name evidence="18" type="synonym">nnrE</name>
    <name evidence="22" type="ORF">EV686_102206</name>
</gene>
<name>A0A4R3VCX3_9BURK</name>
<evidence type="ECO:0000256" key="8">
    <source>
        <dbReference type="ARBA" id="ARBA00022857"/>
    </source>
</evidence>
<evidence type="ECO:0000256" key="10">
    <source>
        <dbReference type="ARBA" id="ARBA00023027"/>
    </source>
</evidence>
<dbReference type="NCBIfam" id="TIGR00196">
    <property type="entry name" value="yjeF_cterm"/>
    <property type="match status" value="1"/>
</dbReference>
<comment type="similarity">
    <text evidence="18">Belongs to the NnrE/AIBP family.</text>
</comment>
<feature type="binding site" evidence="17">
    <location>
        <position position="460"/>
    </location>
    <ligand>
        <name>(6S)-NADPHX</name>
        <dbReference type="ChEBI" id="CHEBI:64076"/>
    </ligand>
</feature>
<evidence type="ECO:0000256" key="12">
    <source>
        <dbReference type="ARBA" id="ARBA00023239"/>
    </source>
</evidence>
<dbReference type="GO" id="GO:0052856">
    <property type="term" value="F:NAD(P)HX epimerase activity"/>
    <property type="evidence" value="ECO:0007669"/>
    <property type="project" value="UniProtKB-UniRule"/>
</dbReference>
<evidence type="ECO:0000256" key="7">
    <source>
        <dbReference type="ARBA" id="ARBA00022840"/>
    </source>
</evidence>
<keyword evidence="11 18" id="KW-0413">Isomerase</keyword>
<feature type="binding site" evidence="17">
    <location>
        <position position="459"/>
    </location>
    <ligand>
        <name>AMP</name>
        <dbReference type="ChEBI" id="CHEBI:456215"/>
    </ligand>
</feature>
<reference evidence="22 23" key="1">
    <citation type="submission" date="2019-03" db="EMBL/GenBank/DDBJ databases">
        <title>Genomic Encyclopedia of Type Strains, Phase IV (KMG-IV): sequencing the most valuable type-strain genomes for metagenomic binning, comparative biology and taxonomic classification.</title>
        <authorList>
            <person name="Goeker M."/>
        </authorList>
    </citation>
    <scope>NUCLEOTIDE SEQUENCE [LARGE SCALE GENOMIC DNA]</scope>
    <source>
        <strain evidence="22 23">DSM 100048</strain>
    </source>
</reference>
<comment type="function">
    <text evidence="18">Catalyzes the epimerization of the S- and R-forms of NAD(P)HX, a damaged form of NAD(P)H that is a result of enzymatic or heat-dependent hydration. This is a prerequisite for the S-specific NAD(P)H-hydrate dehydratase to allow the repair of both epimers of NAD(P)HX.</text>
</comment>
<comment type="cofactor">
    <cofactor evidence="17">
        <name>Mg(2+)</name>
        <dbReference type="ChEBI" id="CHEBI:18420"/>
    </cofactor>
</comment>
<organism evidence="22 23">
    <name type="scientific">Paracandidimonas soli</name>
    <dbReference type="NCBI Taxonomy" id="1917182"/>
    <lineage>
        <taxon>Bacteria</taxon>
        <taxon>Pseudomonadati</taxon>
        <taxon>Pseudomonadota</taxon>
        <taxon>Betaproteobacteria</taxon>
        <taxon>Burkholderiales</taxon>
        <taxon>Alcaligenaceae</taxon>
        <taxon>Paracandidimonas</taxon>
    </lineage>
</organism>
<dbReference type="GO" id="GO:0110051">
    <property type="term" value="P:metabolite repair"/>
    <property type="evidence" value="ECO:0007669"/>
    <property type="project" value="TreeGrafter"/>
</dbReference>
<comment type="caution">
    <text evidence="22">The sequence shown here is derived from an EMBL/GenBank/DDBJ whole genome shotgun (WGS) entry which is preliminary data.</text>
</comment>
<sequence>MSHTQDFHDSEFRLLTPAEMGRADTAAIASGIAGTVLMENAGAAVAQAIMSRWPPGRALVACGPGNNGGDGFVIARHLAASGWQVDLALAGERQALRGDAAWHAQQWQGDVSPLPETVPESVDLVVDALFGAGLARPLEGVVARFVESVNAGTAPVCAVDMPSGIDGATGQALGGLAVRADLTVTFFRKKPGHVLLPGRLLCGEVAVVDIGIPAHVLHGLSGASDEAGSVDPGNLVFENDISLWHDGYPWPSMEGHKYHRGHTVVIGGAVMAGAARLTATAAARIGSGLTTLLVSQGSLPLYASTPASIMLQGWQDDAGLHSQLRDPRKSAIAVGPGAGVQRWLEQLVLHVLSLRRVTVLDADALSVFEKTRSAASLSPSDLFRAIEGPCVLTPHEGEFARLFPSLAANGDKLSKTRQAARESGAIVLLKGADTVIAAPDGRAVINTNAPPTLATGGAGDVLTGMIAGLAAQGMPVFEAACAAAWLHGEVARAFGPGLIADDLPAGLPAVLRLIHPASGRQGMRR</sequence>
<dbReference type="EC" id="4.2.1.136" evidence="19"/>
<comment type="similarity">
    <text evidence="17">Belongs to the NnrD/CARKD family.</text>
</comment>
<evidence type="ECO:0000256" key="11">
    <source>
        <dbReference type="ARBA" id="ARBA00023235"/>
    </source>
</evidence>
<evidence type="ECO:0000256" key="17">
    <source>
        <dbReference type="HAMAP-Rule" id="MF_01965"/>
    </source>
</evidence>
<evidence type="ECO:0000259" key="21">
    <source>
        <dbReference type="PROSITE" id="PS51385"/>
    </source>
</evidence>
<dbReference type="GO" id="GO:0005524">
    <property type="term" value="F:ATP binding"/>
    <property type="evidence" value="ECO:0007669"/>
    <property type="project" value="UniProtKB-UniRule"/>
</dbReference>
<dbReference type="InterPro" id="IPR030677">
    <property type="entry name" value="Nnr"/>
</dbReference>
<comment type="subunit">
    <text evidence="17">Homotetramer.</text>
</comment>
<evidence type="ECO:0000256" key="4">
    <source>
        <dbReference type="ARBA" id="ARBA00009524"/>
    </source>
</evidence>
<keyword evidence="7 17" id="KW-0067">ATP-binding</keyword>
<dbReference type="PANTHER" id="PTHR12592:SF0">
    <property type="entry name" value="ATP-DEPENDENT (S)-NAD(P)H-HYDRATE DEHYDRATASE"/>
    <property type="match status" value="1"/>
</dbReference>
<dbReference type="EMBL" id="SMBX01000002">
    <property type="protein sequence ID" value="TCV01494.1"/>
    <property type="molecule type" value="Genomic_DNA"/>
</dbReference>
<evidence type="ECO:0000256" key="9">
    <source>
        <dbReference type="ARBA" id="ARBA00022958"/>
    </source>
</evidence>
<dbReference type="InterPro" id="IPR036652">
    <property type="entry name" value="YjeF_N_dom_sf"/>
</dbReference>
<comment type="catalytic activity">
    <reaction evidence="15 17 19">
        <text>(6S)-NADHX + ADP = AMP + phosphate + NADH + H(+)</text>
        <dbReference type="Rhea" id="RHEA:32223"/>
        <dbReference type="ChEBI" id="CHEBI:15378"/>
        <dbReference type="ChEBI" id="CHEBI:43474"/>
        <dbReference type="ChEBI" id="CHEBI:57945"/>
        <dbReference type="ChEBI" id="CHEBI:64074"/>
        <dbReference type="ChEBI" id="CHEBI:456215"/>
        <dbReference type="ChEBI" id="CHEBI:456216"/>
        <dbReference type="EC" id="4.2.1.136"/>
    </reaction>
</comment>
<dbReference type="PROSITE" id="PS01050">
    <property type="entry name" value="YJEF_C_2"/>
    <property type="match status" value="1"/>
</dbReference>
<feature type="binding site" evidence="18">
    <location>
        <begin position="66"/>
        <end position="70"/>
    </location>
    <ligand>
        <name>(6S)-NADPHX</name>
        <dbReference type="ChEBI" id="CHEBI:64076"/>
    </ligand>
</feature>
<evidence type="ECO:0000256" key="15">
    <source>
        <dbReference type="ARBA" id="ARBA00048238"/>
    </source>
</evidence>
<evidence type="ECO:0000256" key="6">
    <source>
        <dbReference type="ARBA" id="ARBA00022741"/>
    </source>
</evidence>
<keyword evidence="12 17" id="KW-0456">Lyase</keyword>
<feature type="domain" description="YjeF C-terminal" evidence="20">
    <location>
        <begin position="240"/>
        <end position="514"/>
    </location>
</feature>
<evidence type="ECO:0000256" key="16">
    <source>
        <dbReference type="ARBA" id="ARBA00049209"/>
    </source>
</evidence>
<comment type="function">
    <text evidence="14 19">Bifunctional enzyme that catalyzes the epimerization of the S- and R-forms of NAD(P)HX and the dehydration of the S-form of NAD(P)HX at the expense of ADP, which is converted to AMP. This allows the repair of both epimers of NAD(P)HX, a damaged form of NAD(P)H that is a result of enzymatic or heat-dependent hydration.</text>
</comment>